<evidence type="ECO:0000256" key="1">
    <source>
        <dbReference type="SAM" id="MobiDB-lite"/>
    </source>
</evidence>
<dbReference type="Proteomes" id="UP000059188">
    <property type="component" value="Unassembled WGS sequence"/>
</dbReference>
<proteinExistence type="predicted"/>
<feature type="region of interest" description="Disordered" evidence="1">
    <location>
        <begin position="1"/>
        <end position="69"/>
    </location>
</feature>
<protein>
    <submittedName>
        <fullName evidence="2">Uncharacterized protein</fullName>
    </submittedName>
</protein>
<organism evidence="2 3">
    <name type="scientific">Thanatephorus cucumeris (strain AG1-IB / isolate 7/3/14)</name>
    <name type="common">Lettuce bottom rot fungus</name>
    <name type="synonym">Rhizoctonia solani</name>
    <dbReference type="NCBI Taxonomy" id="1108050"/>
    <lineage>
        <taxon>Eukaryota</taxon>
        <taxon>Fungi</taxon>
        <taxon>Dikarya</taxon>
        <taxon>Basidiomycota</taxon>
        <taxon>Agaricomycotina</taxon>
        <taxon>Agaricomycetes</taxon>
        <taxon>Cantharellales</taxon>
        <taxon>Ceratobasidiaceae</taxon>
        <taxon>Rhizoctonia</taxon>
        <taxon>Rhizoctonia solani AG-1</taxon>
    </lineage>
</organism>
<feature type="compositionally biased region" description="Basic and acidic residues" evidence="1">
    <location>
        <begin position="55"/>
        <end position="69"/>
    </location>
</feature>
<dbReference type="EMBL" id="LN679101">
    <property type="protein sequence ID" value="CEL55345.1"/>
    <property type="molecule type" value="Genomic_DNA"/>
</dbReference>
<gene>
    <name evidence="2" type="ORF">RSOLAG1IB_01355</name>
</gene>
<sequence length="69" mass="8150">MIRAYRKSRLSVKESDKERPWGNIRQNSALRPNRQFDMTTTTTTSSIHTNQQYESPEKHRNATKDGRNK</sequence>
<keyword evidence="3" id="KW-1185">Reference proteome</keyword>
<feature type="compositionally biased region" description="Basic and acidic residues" evidence="1">
    <location>
        <begin position="11"/>
        <end position="20"/>
    </location>
</feature>
<dbReference type="AlphaFoldDB" id="A0A0B7FCN1"/>
<feature type="compositionally biased region" description="Polar residues" evidence="1">
    <location>
        <begin position="45"/>
        <end position="54"/>
    </location>
</feature>
<evidence type="ECO:0000313" key="2">
    <source>
        <dbReference type="EMBL" id="CEL55345.1"/>
    </source>
</evidence>
<feature type="compositionally biased region" description="Basic residues" evidence="1">
    <location>
        <begin position="1"/>
        <end position="10"/>
    </location>
</feature>
<name>A0A0B7FCN1_THACB</name>
<reference evidence="2 3" key="1">
    <citation type="submission" date="2014-11" db="EMBL/GenBank/DDBJ databases">
        <authorList>
            <person name="Wibberg Daniel"/>
        </authorList>
    </citation>
    <scope>NUCLEOTIDE SEQUENCE [LARGE SCALE GENOMIC DNA]</scope>
    <source>
        <strain evidence="2">Rhizoctonia solani AG1-IB 7/3/14</strain>
    </source>
</reference>
<accession>A0A0B7FCN1</accession>
<evidence type="ECO:0000313" key="3">
    <source>
        <dbReference type="Proteomes" id="UP000059188"/>
    </source>
</evidence>